<evidence type="ECO:0000256" key="1">
    <source>
        <dbReference type="SAM" id="MobiDB-lite"/>
    </source>
</evidence>
<feature type="non-terminal residue" evidence="3">
    <location>
        <position position="1"/>
    </location>
</feature>
<evidence type="ECO:0000259" key="2">
    <source>
        <dbReference type="Pfam" id="PF22936"/>
    </source>
</evidence>
<dbReference type="EMBL" id="BKCJ010431526">
    <property type="protein sequence ID" value="GFA48092.1"/>
    <property type="molecule type" value="Genomic_DNA"/>
</dbReference>
<accession>A0A699JNH2</accession>
<name>A0A699JNH2_TANCI</name>
<dbReference type="InterPro" id="IPR054722">
    <property type="entry name" value="PolX-like_BBD"/>
</dbReference>
<feature type="domain" description="Retrovirus-related Pol polyprotein from transposon TNT 1-94-like beta-barrel" evidence="2">
    <location>
        <begin position="143"/>
        <end position="175"/>
    </location>
</feature>
<comment type="caution">
    <text evidence="3">The sequence shown here is derived from an EMBL/GenBank/DDBJ whole genome shotgun (WGS) entry which is preliminary data.</text>
</comment>
<protein>
    <submittedName>
        <fullName evidence="3">Ribonuclease H-like domain-containing protein</fullName>
    </submittedName>
</protein>
<sequence length="208" mass="23436">EFKQPEFQRYGPKSCETESKNASKEFSNELKESSDAPLVKDMVLDNKDCSVESPVMVEKKIVVPTVTKVKFVRPKQQQKPVRKPVKPRSVNTVRPRLVNTVRPRPINTIRPRPVNTARPNPAVVNVVRLNQGYPQQVQEDQGYVDSGCSRHMTGNISYLSDFKEFNRGYVTFGRGANGGRITGKKLVLLVVSISTARLSKAVWIDLVR</sequence>
<reference evidence="3" key="1">
    <citation type="journal article" date="2019" name="Sci. Rep.">
        <title>Draft genome of Tanacetum cinerariifolium, the natural source of mosquito coil.</title>
        <authorList>
            <person name="Yamashiro T."/>
            <person name="Shiraishi A."/>
            <person name="Satake H."/>
            <person name="Nakayama K."/>
        </authorList>
    </citation>
    <scope>NUCLEOTIDE SEQUENCE</scope>
</reference>
<feature type="region of interest" description="Disordered" evidence="1">
    <location>
        <begin position="1"/>
        <end position="34"/>
    </location>
</feature>
<dbReference type="Pfam" id="PF22936">
    <property type="entry name" value="Pol_BBD"/>
    <property type="match status" value="1"/>
</dbReference>
<evidence type="ECO:0000313" key="3">
    <source>
        <dbReference type="EMBL" id="GFA48092.1"/>
    </source>
</evidence>
<feature type="compositionally biased region" description="Basic and acidic residues" evidence="1">
    <location>
        <begin position="15"/>
        <end position="34"/>
    </location>
</feature>
<dbReference type="AlphaFoldDB" id="A0A699JNH2"/>
<organism evidence="3">
    <name type="scientific">Tanacetum cinerariifolium</name>
    <name type="common">Dalmatian daisy</name>
    <name type="synonym">Chrysanthemum cinerariifolium</name>
    <dbReference type="NCBI Taxonomy" id="118510"/>
    <lineage>
        <taxon>Eukaryota</taxon>
        <taxon>Viridiplantae</taxon>
        <taxon>Streptophyta</taxon>
        <taxon>Embryophyta</taxon>
        <taxon>Tracheophyta</taxon>
        <taxon>Spermatophyta</taxon>
        <taxon>Magnoliopsida</taxon>
        <taxon>eudicotyledons</taxon>
        <taxon>Gunneridae</taxon>
        <taxon>Pentapetalae</taxon>
        <taxon>asterids</taxon>
        <taxon>campanulids</taxon>
        <taxon>Asterales</taxon>
        <taxon>Asteraceae</taxon>
        <taxon>Asteroideae</taxon>
        <taxon>Anthemideae</taxon>
        <taxon>Anthemidinae</taxon>
        <taxon>Tanacetum</taxon>
    </lineage>
</organism>
<proteinExistence type="predicted"/>
<gene>
    <name evidence="3" type="ORF">Tci_620064</name>
</gene>